<proteinExistence type="predicted"/>
<feature type="transmembrane region" description="Helical" evidence="1">
    <location>
        <begin position="43"/>
        <end position="63"/>
    </location>
</feature>
<keyword evidence="1" id="KW-0812">Transmembrane</keyword>
<organism evidence="2">
    <name type="scientific">Sesamum radiatum</name>
    <name type="common">Black benniseed</name>
    <dbReference type="NCBI Taxonomy" id="300843"/>
    <lineage>
        <taxon>Eukaryota</taxon>
        <taxon>Viridiplantae</taxon>
        <taxon>Streptophyta</taxon>
        <taxon>Embryophyta</taxon>
        <taxon>Tracheophyta</taxon>
        <taxon>Spermatophyta</taxon>
        <taxon>Magnoliopsida</taxon>
        <taxon>eudicotyledons</taxon>
        <taxon>Gunneridae</taxon>
        <taxon>Pentapetalae</taxon>
        <taxon>asterids</taxon>
        <taxon>lamiids</taxon>
        <taxon>Lamiales</taxon>
        <taxon>Pedaliaceae</taxon>
        <taxon>Sesamum</taxon>
    </lineage>
</organism>
<name>A0AAW2S8C5_SESRA</name>
<dbReference type="AlphaFoldDB" id="A0AAW2S8C5"/>
<evidence type="ECO:0000256" key="1">
    <source>
        <dbReference type="SAM" id="Phobius"/>
    </source>
</evidence>
<keyword evidence="1" id="KW-1133">Transmembrane helix</keyword>
<keyword evidence="1" id="KW-0472">Membrane</keyword>
<sequence length="109" mass="12677">MIVQTFIDGKTTRDVYICSGSVWPGLRKVRLKSPFESDRKMPVYGACILVFCSWTGLKIHALFRTMLLQEKWLKYRTLNSPEVLHQAGKGLFKTISETPETEHFMLHRM</sequence>
<reference evidence="2" key="1">
    <citation type="submission" date="2020-06" db="EMBL/GenBank/DDBJ databases">
        <authorList>
            <person name="Li T."/>
            <person name="Hu X."/>
            <person name="Zhang T."/>
            <person name="Song X."/>
            <person name="Zhang H."/>
            <person name="Dai N."/>
            <person name="Sheng W."/>
            <person name="Hou X."/>
            <person name="Wei L."/>
        </authorList>
    </citation>
    <scope>NUCLEOTIDE SEQUENCE</scope>
    <source>
        <strain evidence="2">G02</strain>
        <tissue evidence="2">Leaf</tissue>
    </source>
</reference>
<dbReference type="EMBL" id="JACGWJ010000011">
    <property type="protein sequence ID" value="KAL0388731.1"/>
    <property type="molecule type" value="Genomic_DNA"/>
</dbReference>
<comment type="caution">
    <text evidence="2">The sequence shown here is derived from an EMBL/GenBank/DDBJ whole genome shotgun (WGS) entry which is preliminary data.</text>
</comment>
<accession>A0AAW2S8C5</accession>
<protein>
    <submittedName>
        <fullName evidence="2">Uncharacterized protein</fullName>
    </submittedName>
</protein>
<gene>
    <name evidence="2" type="ORF">Sradi_2754900</name>
</gene>
<evidence type="ECO:0000313" key="2">
    <source>
        <dbReference type="EMBL" id="KAL0388731.1"/>
    </source>
</evidence>
<reference evidence="2" key="2">
    <citation type="journal article" date="2024" name="Plant">
        <title>Genomic evolution and insights into agronomic trait innovations of Sesamum species.</title>
        <authorList>
            <person name="Miao H."/>
            <person name="Wang L."/>
            <person name="Qu L."/>
            <person name="Liu H."/>
            <person name="Sun Y."/>
            <person name="Le M."/>
            <person name="Wang Q."/>
            <person name="Wei S."/>
            <person name="Zheng Y."/>
            <person name="Lin W."/>
            <person name="Duan Y."/>
            <person name="Cao H."/>
            <person name="Xiong S."/>
            <person name="Wang X."/>
            <person name="Wei L."/>
            <person name="Li C."/>
            <person name="Ma Q."/>
            <person name="Ju M."/>
            <person name="Zhao R."/>
            <person name="Li G."/>
            <person name="Mu C."/>
            <person name="Tian Q."/>
            <person name="Mei H."/>
            <person name="Zhang T."/>
            <person name="Gao T."/>
            <person name="Zhang H."/>
        </authorList>
    </citation>
    <scope>NUCLEOTIDE SEQUENCE</scope>
    <source>
        <strain evidence="2">G02</strain>
    </source>
</reference>